<comment type="caution">
    <text evidence="2">The sequence shown here is derived from an EMBL/GenBank/DDBJ whole genome shotgun (WGS) entry which is preliminary data.</text>
</comment>
<protein>
    <recommendedName>
        <fullName evidence="1">Carboxylesterase type B domain-containing protein</fullName>
    </recommendedName>
</protein>
<evidence type="ECO:0000259" key="1">
    <source>
        <dbReference type="Pfam" id="PF00135"/>
    </source>
</evidence>
<dbReference type="InterPro" id="IPR050309">
    <property type="entry name" value="Type-B_Carboxylest/Lipase"/>
</dbReference>
<dbReference type="Proteomes" id="UP001049176">
    <property type="component" value="Chromosome 2"/>
</dbReference>
<dbReference type="Gene3D" id="3.40.50.1820">
    <property type="entry name" value="alpha/beta hydrolase"/>
    <property type="match status" value="1"/>
</dbReference>
<reference evidence="2" key="1">
    <citation type="journal article" date="2021" name="Genome Biol. Evol.">
        <title>The assembled and annotated genome of the fairy-ring fungus Marasmius oreades.</title>
        <authorList>
            <person name="Hiltunen M."/>
            <person name="Ament-Velasquez S.L."/>
            <person name="Johannesson H."/>
        </authorList>
    </citation>
    <scope>NUCLEOTIDE SEQUENCE</scope>
    <source>
        <strain evidence="2">03SP1</strain>
    </source>
</reference>
<evidence type="ECO:0000313" key="2">
    <source>
        <dbReference type="EMBL" id="KAG7097780.1"/>
    </source>
</evidence>
<dbReference type="PANTHER" id="PTHR11559">
    <property type="entry name" value="CARBOXYLESTERASE"/>
    <property type="match status" value="1"/>
</dbReference>
<feature type="domain" description="Carboxylesterase type B" evidence="1">
    <location>
        <begin position="25"/>
        <end position="305"/>
    </location>
</feature>
<dbReference type="RefSeq" id="XP_043014250.1">
    <property type="nucleotide sequence ID" value="XM_043149643.1"/>
</dbReference>
<dbReference type="SUPFAM" id="SSF53474">
    <property type="entry name" value="alpha/beta-Hydrolases"/>
    <property type="match status" value="1"/>
</dbReference>
<proteinExistence type="predicted"/>
<name>A0A9P7UZX3_9AGAR</name>
<dbReference type="InterPro" id="IPR002018">
    <property type="entry name" value="CarbesteraseB"/>
</dbReference>
<keyword evidence="3" id="KW-1185">Reference proteome</keyword>
<dbReference type="AlphaFoldDB" id="A0A9P7UZX3"/>
<dbReference type="InterPro" id="IPR029058">
    <property type="entry name" value="AB_hydrolase_fold"/>
</dbReference>
<dbReference type="EMBL" id="CM032182">
    <property type="protein sequence ID" value="KAG7097780.1"/>
    <property type="molecule type" value="Genomic_DNA"/>
</dbReference>
<gene>
    <name evidence="2" type="ORF">E1B28_005099</name>
</gene>
<dbReference type="OrthoDB" id="408631at2759"/>
<sequence length="379" mass="41040">MMVPQYASIIPTITWTADLQYENDKGVQKAIAQPPQCPQALQGAANRNPFLANGTGGHGLHKHQSAGVAPTDTPISEDCLFINVQYPGNTVSSTKLPVLVYIHGRGYILGGANLYDGTFLIEESNQEAILVVMQYRLGLFGFLAGDEVEKNGDLNVGLLDQSFVLRWVRAHISKFGGDPNKLRFGGNPLVSSGSGGSVLQQVIAENGKTSPQLFHTAIASSPYLPAQYKYDDKIPMTLYKQVVDGVNCTSAHDALACPRQTDTKALQTINSNINAAGFYGSFNFVPVVDGKFITQRPTKSMRQGKVNGDMYVNNATTPLSAGSFASQLSPTLKSKQMAEIDSLYKDLGPPLDQENLVVGESLFVCPTYYLRLSRAPLTR</sequence>
<dbReference type="GeneID" id="66074175"/>
<dbReference type="Pfam" id="PF00135">
    <property type="entry name" value="COesterase"/>
    <property type="match status" value="1"/>
</dbReference>
<dbReference type="KEGG" id="more:E1B28_005099"/>
<accession>A0A9P7UZX3</accession>
<organism evidence="2 3">
    <name type="scientific">Marasmius oreades</name>
    <name type="common">fairy-ring Marasmius</name>
    <dbReference type="NCBI Taxonomy" id="181124"/>
    <lineage>
        <taxon>Eukaryota</taxon>
        <taxon>Fungi</taxon>
        <taxon>Dikarya</taxon>
        <taxon>Basidiomycota</taxon>
        <taxon>Agaricomycotina</taxon>
        <taxon>Agaricomycetes</taxon>
        <taxon>Agaricomycetidae</taxon>
        <taxon>Agaricales</taxon>
        <taxon>Marasmiineae</taxon>
        <taxon>Marasmiaceae</taxon>
        <taxon>Marasmius</taxon>
    </lineage>
</organism>
<evidence type="ECO:0000313" key="3">
    <source>
        <dbReference type="Proteomes" id="UP001049176"/>
    </source>
</evidence>